<gene>
    <name evidence="1" type="ORF">PLEPLA_LOCUS6273</name>
</gene>
<evidence type="ECO:0000313" key="2">
    <source>
        <dbReference type="Proteomes" id="UP001153269"/>
    </source>
</evidence>
<evidence type="ECO:0000313" key="1">
    <source>
        <dbReference type="EMBL" id="CAB1418447.1"/>
    </source>
</evidence>
<proteinExistence type="predicted"/>
<dbReference type="Proteomes" id="UP001153269">
    <property type="component" value="Unassembled WGS sequence"/>
</dbReference>
<sequence>MDSNLLTRGRESHTRPNDLVSCRRDVLIDGSVSVTAAASTPAAESDGSSGRKQAASTTCFMIRETVRTPVDTNPHKLRDNGDIFPTTAQLTSALMCDRHKLRGVKRSSGEEWLKTMTSLAQRHRAACDSQSVPPAASDFMSQLHHHHHHHHQGET</sequence>
<comment type="caution">
    <text evidence="1">The sequence shown here is derived from an EMBL/GenBank/DDBJ whole genome shotgun (WGS) entry which is preliminary data.</text>
</comment>
<accession>A0A9N7TT35</accession>
<protein>
    <submittedName>
        <fullName evidence="1">Uncharacterized protein</fullName>
    </submittedName>
</protein>
<reference evidence="1" key="1">
    <citation type="submission" date="2020-03" db="EMBL/GenBank/DDBJ databases">
        <authorList>
            <person name="Weist P."/>
        </authorList>
    </citation>
    <scope>NUCLEOTIDE SEQUENCE</scope>
</reference>
<name>A0A9N7TT35_PLEPL</name>
<dbReference type="AlphaFoldDB" id="A0A9N7TT35"/>
<keyword evidence="2" id="KW-1185">Reference proteome</keyword>
<organism evidence="1 2">
    <name type="scientific">Pleuronectes platessa</name>
    <name type="common">European plaice</name>
    <dbReference type="NCBI Taxonomy" id="8262"/>
    <lineage>
        <taxon>Eukaryota</taxon>
        <taxon>Metazoa</taxon>
        <taxon>Chordata</taxon>
        <taxon>Craniata</taxon>
        <taxon>Vertebrata</taxon>
        <taxon>Euteleostomi</taxon>
        <taxon>Actinopterygii</taxon>
        <taxon>Neopterygii</taxon>
        <taxon>Teleostei</taxon>
        <taxon>Neoteleostei</taxon>
        <taxon>Acanthomorphata</taxon>
        <taxon>Carangaria</taxon>
        <taxon>Pleuronectiformes</taxon>
        <taxon>Pleuronectoidei</taxon>
        <taxon>Pleuronectidae</taxon>
        <taxon>Pleuronectes</taxon>
    </lineage>
</organism>
<dbReference type="EMBL" id="CADEAL010000325">
    <property type="protein sequence ID" value="CAB1418447.1"/>
    <property type="molecule type" value="Genomic_DNA"/>
</dbReference>